<gene>
    <name evidence="3" type="primary">arr</name>
    <name evidence="3" type="ORF">H8B04_12710</name>
</gene>
<dbReference type="InterPro" id="IPR038611">
    <property type="entry name" value="Arr_sf"/>
</dbReference>
<protein>
    <submittedName>
        <fullName evidence="3">NAD(+)--rifampin ADP-ribosyltransferase</fullName>
    </submittedName>
</protein>
<proteinExistence type="predicted"/>
<dbReference type="NCBIfam" id="NF033144">
    <property type="entry name" value="rifampin_ARR"/>
    <property type="match status" value="1"/>
</dbReference>
<feature type="region of interest" description="Disordered" evidence="1">
    <location>
        <begin position="82"/>
        <end position="104"/>
    </location>
</feature>
<dbReference type="RefSeq" id="WP_190302594.1">
    <property type="nucleotide sequence ID" value="NZ_JACOIJ010000027.1"/>
</dbReference>
<reference evidence="3 4" key="1">
    <citation type="submission" date="2020-08" db="EMBL/GenBank/DDBJ databases">
        <title>Sphingobacterium sp. DN04309 isolated from aquaculture water.</title>
        <authorList>
            <person name="Zhang M."/>
        </authorList>
    </citation>
    <scope>NUCLEOTIDE SEQUENCE [LARGE SCALE GENOMIC DNA]</scope>
    <source>
        <strain evidence="3 4">DN04309</strain>
    </source>
</reference>
<dbReference type="Gene3D" id="3.20.170.40">
    <property type="entry name" value="Rifampin ADP-ribosyltransferase domain"/>
    <property type="match status" value="1"/>
</dbReference>
<evidence type="ECO:0000313" key="3">
    <source>
        <dbReference type="EMBL" id="MBD1430412.1"/>
    </source>
</evidence>
<evidence type="ECO:0000313" key="4">
    <source>
        <dbReference type="Proteomes" id="UP000651271"/>
    </source>
</evidence>
<evidence type="ECO:0000256" key="1">
    <source>
        <dbReference type="SAM" id="MobiDB-lite"/>
    </source>
</evidence>
<comment type="caution">
    <text evidence="3">The sequence shown here is derived from an EMBL/GenBank/DDBJ whole genome shotgun (WGS) entry which is preliminary data.</text>
</comment>
<dbReference type="Pfam" id="PF12120">
    <property type="entry name" value="Arr-ms"/>
    <property type="match status" value="1"/>
</dbReference>
<dbReference type="Proteomes" id="UP000651271">
    <property type="component" value="Unassembled WGS sequence"/>
</dbReference>
<dbReference type="EMBL" id="JACOIJ010000027">
    <property type="protein sequence ID" value="MBD1430412.1"/>
    <property type="molecule type" value="Genomic_DNA"/>
</dbReference>
<accession>A0ABR7YGG5</accession>
<sequence>MSNQQSDLTTNSKAPSVFAQIYFHGTKADLQLGDFIVPGHTSNYGKQLQAKYIFLSSTLDAAIWGAELALGESTERIYLVEPTGSLEDDPDLTDKKFPGNPTLSYRTTSPLRVVGELSKWQGHAPEQVKAMKDALQKLKDQGIDSLNDELT</sequence>
<feature type="domain" description="Rifampin ADP-ribosyltransferase" evidence="2">
    <location>
        <begin position="22"/>
        <end position="120"/>
    </location>
</feature>
<dbReference type="InterPro" id="IPR021975">
    <property type="entry name" value="Rifampin_Arr"/>
</dbReference>
<evidence type="ECO:0000259" key="2">
    <source>
        <dbReference type="Pfam" id="PF12120"/>
    </source>
</evidence>
<name>A0ABR7YGG5_9SPHI</name>
<organism evidence="3 4">
    <name type="scientific">Sphingobacterium litopenaei</name>
    <dbReference type="NCBI Taxonomy" id="2763500"/>
    <lineage>
        <taxon>Bacteria</taxon>
        <taxon>Pseudomonadati</taxon>
        <taxon>Bacteroidota</taxon>
        <taxon>Sphingobacteriia</taxon>
        <taxon>Sphingobacteriales</taxon>
        <taxon>Sphingobacteriaceae</taxon>
        <taxon>Sphingobacterium</taxon>
    </lineage>
</organism>
<keyword evidence="4" id="KW-1185">Reference proteome</keyword>